<dbReference type="RefSeq" id="WP_085010084.1">
    <property type="nucleotide sequence ID" value="NZ_NAAD01000007.1"/>
</dbReference>
<name>A0A1X0Y641_9BACT</name>
<evidence type="ECO:0000313" key="1">
    <source>
        <dbReference type="EMBL" id="ORJ60603.1"/>
    </source>
</evidence>
<organism evidence="1 2">
    <name type="scientific">Geothermobacter hydrogeniphilus</name>
    <dbReference type="NCBI Taxonomy" id="1969733"/>
    <lineage>
        <taxon>Bacteria</taxon>
        <taxon>Pseudomonadati</taxon>
        <taxon>Thermodesulfobacteriota</taxon>
        <taxon>Desulfuromonadia</taxon>
        <taxon>Desulfuromonadales</taxon>
        <taxon>Geothermobacteraceae</taxon>
        <taxon>Geothermobacter</taxon>
    </lineage>
</organism>
<proteinExistence type="predicted"/>
<dbReference type="AlphaFoldDB" id="A0A1X0Y641"/>
<dbReference type="EMBL" id="NAAD01000007">
    <property type="protein sequence ID" value="ORJ60603.1"/>
    <property type="molecule type" value="Genomic_DNA"/>
</dbReference>
<dbReference type="STRING" id="1969733.B5V00_07130"/>
<evidence type="ECO:0000313" key="2">
    <source>
        <dbReference type="Proteomes" id="UP000193136"/>
    </source>
</evidence>
<comment type="caution">
    <text evidence="1">The sequence shown here is derived from an EMBL/GenBank/DDBJ whole genome shotgun (WGS) entry which is preliminary data.</text>
</comment>
<protein>
    <recommendedName>
        <fullName evidence="3">tRNA_anti-like</fullName>
    </recommendedName>
</protein>
<gene>
    <name evidence="1" type="ORF">B5V00_07130</name>
</gene>
<dbReference type="OrthoDB" id="5397852at2"/>
<accession>A0A1X0Y641</accession>
<evidence type="ECO:0008006" key="3">
    <source>
        <dbReference type="Google" id="ProtNLM"/>
    </source>
</evidence>
<dbReference type="Proteomes" id="UP000193136">
    <property type="component" value="Unassembled WGS sequence"/>
</dbReference>
<keyword evidence="2" id="KW-1185">Reference proteome</keyword>
<reference evidence="1 2" key="1">
    <citation type="submission" date="2017-03" db="EMBL/GenBank/DDBJ databases">
        <title>Genome sequence of Geothermobacter sp. EPR-M, Deep-Sea Iron Reducer.</title>
        <authorList>
            <person name="Tully B."/>
            <person name="Savalia P."/>
            <person name="Abuyen K."/>
            <person name="Baughan C."/>
            <person name="Romero E."/>
            <person name="Ronkowski C."/>
            <person name="Torres B."/>
            <person name="Tremblay J."/>
            <person name="Trujillo A."/>
            <person name="Tyler M."/>
            <person name="Perez-Rodriguez I."/>
            <person name="Amend J."/>
        </authorList>
    </citation>
    <scope>NUCLEOTIDE SEQUENCE [LARGE SCALE GENOMIC DNA]</scope>
    <source>
        <strain evidence="1 2">EPR-M</strain>
    </source>
</reference>
<sequence>MKNSRGAMKTLVFLAIAGTISVSTGWCWFEKSAPKDALNVNSVAADPGAYRGEIKVRGIVARTSPARQTFVLIDIREYRGCGQLSCATKFVTVHSQEKELPELKTDVVVSGEMAPSGPGYLLQAREVEILNR</sequence>